<dbReference type="InParanoid" id="A0A067QMM2"/>
<dbReference type="Proteomes" id="UP000027265">
    <property type="component" value="Unassembled WGS sequence"/>
</dbReference>
<keyword evidence="2" id="KW-1185">Reference proteome</keyword>
<evidence type="ECO:0000313" key="2">
    <source>
        <dbReference type="Proteomes" id="UP000027265"/>
    </source>
</evidence>
<gene>
    <name evidence="1" type="ORF">JAAARDRAFT_187282</name>
</gene>
<evidence type="ECO:0000313" key="1">
    <source>
        <dbReference type="EMBL" id="KDQ63881.1"/>
    </source>
</evidence>
<name>A0A067QMM2_9AGAM</name>
<reference evidence="2" key="1">
    <citation type="journal article" date="2014" name="Proc. Natl. Acad. Sci. U.S.A.">
        <title>Extensive sampling of basidiomycete genomes demonstrates inadequacy of the white-rot/brown-rot paradigm for wood decay fungi.</title>
        <authorList>
            <person name="Riley R."/>
            <person name="Salamov A.A."/>
            <person name="Brown D.W."/>
            <person name="Nagy L.G."/>
            <person name="Floudas D."/>
            <person name="Held B.W."/>
            <person name="Levasseur A."/>
            <person name="Lombard V."/>
            <person name="Morin E."/>
            <person name="Otillar R."/>
            <person name="Lindquist E.A."/>
            <person name="Sun H."/>
            <person name="LaButti K.M."/>
            <person name="Schmutz J."/>
            <person name="Jabbour D."/>
            <person name="Luo H."/>
            <person name="Baker S.E."/>
            <person name="Pisabarro A.G."/>
            <person name="Walton J.D."/>
            <person name="Blanchette R.A."/>
            <person name="Henrissat B."/>
            <person name="Martin F."/>
            <person name="Cullen D."/>
            <person name="Hibbett D.S."/>
            <person name="Grigoriev I.V."/>
        </authorList>
    </citation>
    <scope>NUCLEOTIDE SEQUENCE [LARGE SCALE GENOMIC DNA]</scope>
    <source>
        <strain evidence="2">MUCL 33604</strain>
    </source>
</reference>
<organism evidence="1 2">
    <name type="scientific">Jaapia argillacea MUCL 33604</name>
    <dbReference type="NCBI Taxonomy" id="933084"/>
    <lineage>
        <taxon>Eukaryota</taxon>
        <taxon>Fungi</taxon>
        <taxon>Dikarya</taxon>
        <taxon>Basidiomycota</taxon>
        <taxon>Agaricomycotina</taxon>
        <taxon>Agaricomycetes</taxon>
        <taxon>Agaricomycetidae</taxon>
        <taxon>Jaapiales</taxon>
        <taxon>Jaapiaceae</taxon>
        <taxon>Jaapia</taxon>
    </lineage>
</organism>
<dbReference type="EMBL" id="KL197709">
    <property type="protein sequence ID" value="KDQ63881.1"/>
    <property type="molecule type" value="Genomic_DNA"/>
</dbReference>
<evidence type="ECO:0008006" key="3">
    <source>
        <dbReference type="Google" id="ProtNLM"/>
    </source>
</evidence>
<accession>A0A067QMM2</accession>
<proteinExistence type="predicted"/>
<dbReference type="HOGENOM" id="CLU_1235180_0_0_1"/>
<sequence length="224" mass="24988">MSYNGTRPPGVLCFPNAKQSTGNVSSACDLGTLLLPPSDPPTTCSPICQSEILAEPMPSGGFDRDPVEEGDFLKACSTSAIMTLSGENSLLWAMVASLQMEKASLELENERLKIDEGLTRVWLGTLNGDVVRLNERLLRFEGLEDEFQRVQLSLEASKKDTRLAKDQAIALESDMDEQSSKELGLWRRLEEMTRLNNLLLRELAKMDREISTRWIGGLEKDWPL</sequence>
<dbReference type="AlphaFoldDB" id="A0A067QMM2"/>
<protein>
    <recommendedName>
        <fullName evidence="3">Autophagy-related protein 16 domain-containing protein</fullName>
    </recommendedName>
</protein>